<name>A0ABT2FDY2_9NEIS</name>
<sequence>MADKTSSPIRPRPKPRSAPPFWQADKPYLHEHNISDVRFRILGYLMALLAGAINAGGFFAVARYTSHVTGIVSQAADMAYLGEWKIFIVAMLSLSCFILGAAHSSWIVLWAKRRRFRGGFGFSMWVESLYLLIFGILGVTAFQWDNSDMPLFAIFSLCFIMGMHNTVITILSGGAIRSTHMTGTATDLGIEISKMLYYSRSDNPKLPHVKVNVPKAKLLNGLLIAFITGGIIGAWGYHTVGHHFALPVALILFILGFGSVGYDVKLRLKLIFIRRLKRHRMRRNKKSHTK</sequence>
<feature type="transmembrane region" description="Helical" evidence="1">
    <location>
        <begin position="41"/>
        <end position="64"/>
    </location>
</feature>
<accession>A0ABT2FDY2</accession>
<evidence type="ECO:0000256" key="1">
    <source>
        <dbReference type="SAM" id="Phobius"/>
    </source>
</evidence>
<keyword evidence="3" id="KW-1185">Reference proteome</keyword>
<dbReference type="EMBL" id="JANUXW010000008">
    <property type="protein sequence ID" value="MCS4534353.1"/>
    <property type="molecule type" value="Genomic_DNA"/>
</dbReference>
<organism evidence="2 3">
    <name type="scientific">Neisseria montereyensis</name>
    <dbReference type="NCBI Taxonomy" id="2973938"/>
    <lineage>
        <taxon>Bacteria</taxon>
        <taxon>Pseudomonadati</taxon>
        <taxon>Pseudomonadota</taxon>
        <taxon>Betaproteobacteria</taxon>
        <taxon>Neisseriales</taxon>
        <taxon>Neisseriaceae</taxon>
        <taxon>Neisseria</taxon>
    </lineage>
</organism>
<keyword evidence="1" id="KW-1133">Transmembrane helix</keyword>
<feature type="transmembrane region" description="Helical" evidence="1">
    <location>
        <begin position="122"/>
        <end position="144"/>
    </location>
</feature>
<reference evidence="2" key="2">
    <citation type="journal article" date="2023" name="Curr. Microbiol.">
        <title>Neisseria montereyensis sp. nov., Isolated from Oropharynx of California Sea Lion (Zalophus californianus): Genomic, Phylogenetic, and Phenotypic Study.</title>
        <authorList>
            <person name="Volokhov D.V."/>
            <person name="Zagorodnyaya T.A."/>
            <person name="Furtak V.A."/>
            <person name="Nattanmai G."/>
            <person name="Randall L."/>
            <person name="Jose S."/>
            <person name="Gao Y."/>
            <person name="Gulland F.M."/>
            <person name="Eisenberg T."/>
            <person name="Delmonte P."/>
            <person name="Blom J."/>
            <person name="Mitchell K.K."/>
        </authorList>
    </citation>
    <scope>NUCLEOTIDE SEQUENCE</scope>
    <source>
        <strain evidence="2">CSL10203-ORH2</strain>
    </source>
</reference>
<reference evidence="2" key="1">
    <citation type="submission" date="2022-08" db="EMBL/GenBank/DDBJ databases">
        <authorList>
            <person name="Volokhov D.V."/>
            <person name="Furtak V.A."/>
            <person name="Zagorodnyaya T.A."/>
        </authorList>
    </citation>
    <scope>NUCLEOTIDE SEQUENCE</scope>
    <source>
        <strain evidence="2">CSL10203-ORH2</strain>
    </source>
</reference>
<feature type="transmembrane region" description="Helical" evidence="1">
    <location>
        <begin position="150"/>
        <end position="171"/>
    </location>
</feature>
<keyword evidence="1" id="KW-0472">Membrane</keyword>
<gene>
    <name evidence="2" type="ORF">NXS09_08580</name>
</gene>
<protein>
    <submittedName>
        <fullName evidence="2">DUF1275 domain-containing protein</fullName>
    </submittedName>
</protein>
<dbReference type="PANTHER" id="PTHR37314:SF4">
    <property type="entry name" value="UPF0700 TRANSMEMBRANE PROTEIN YOAK"/>
    <property type="match status" value="1"/>
</dbReference>
<feature type="transmembrane region" description="Helical" evidence="1">
    <location>
        <begin position="84"/>
        <end position="110"/>
    </location>
</feature>
<dbReference type="InterPro" id="IPR010699">
    <property type="entry name" value="DUF1275"/>
</dbReference>
<dbReference type="Pfam" id="PF06912">
    <property type="entry name" value="DUF1275"/>
    <property type="match status" value="1"/>
</dbReference>
<proteinExistence type="predicted"/>
<comment type="caution">
    <text evidence="2">The sequence shown here is derived from an EMBL/GenBank/DDBJ whole genome shotgun (WGS) entry which is preliminary data.</text>
</comment>
<feature type="transmembrane region" description="Helical" evidence="1">
    <location>
        <begin position="218"/>
        <end position="238"/>
    </location>
</feature>
<dbReference type="RefSeq" id="WP_259292136.1">
    <property type="nucleotide sequence ID" value="NZ_JANUXW010000008.1"/>
</dbReference>
<evidence type="ECO:0000313" key="2">
    <source>
        <dbReference type="EMBL" id="MCS4534353.1"/>
    </source>
</evidence>
<keyword evidence="1" id="KW-0812">Transmembrane</keyword>
<feature type="transmembrane region" description="Helical" evidence="1">
    <location>
        <begin position="244"/>
        <end position="264"/>
    </location>
</feature>
<dbReference type="PANTHER" id="PTHR37314">
    <property type="entry name" value="SLR0142 PROTEIN"/>
    <property type="match status" value="1"/>
</dbReference>
<dbReference type="Proteomes" id="UP001166947">
    <property type="component" value="Unassembled WGS sequence"/>
</dbReference>
<evidence type="ECO:0000313" key="3">
    <source>
        <dbReference type="Proteomes" id="UP001166947"/>
    </source>
</evidence>